<dbReference type="InterPro" id="IPR030921">
    <property type="entry name" value="LPS_export_LptB"/>
</dbReference>
<keyword evidence="7" id="KW-1185">Reference proteome</keyword>
<feature type="compositionally biased region" description="Polar residues" evidence="4">
    <location>
        <begin position="262"/>
        <end position="271"/>
    </location>
</feature>
<dbReference type="InterPro" id="IPR051120">
    <property type="entry name" value="ABC_AA/LPS_Transport"/>
</dbReference>
<dbReference type="InterPro" id="IPR003593">
    <property type="entry name" value="AAA+_ATPase"/>
</dbReference>
<dbReference type="SUPFAM" id="SSF52540">
    <property type="entry name" value="P-loop containing nucleoside triphosphate hydrolases"/>
    <property type="match status" value="1"/>
</dbReference>
<evidence type="ECO:0000259" key="5">
    <source>
        <dbReference type="PROSITE" id="PS50893"/>
    </source>
</evidence>
<evidence type="ECO:0000313" key="6">
    <source>
        <dbReference type="EMBL" id="SIN60697.1"/>
    </source>
</evidence>
<dbReference type="Pfam" id="PF00005">
    <property type="entry name" value="ABC_tran"/>
    <property type="match status" value="1"/>
</dbReference>
<dbReference type="Proteomes" id="UP000185192">
    <property type="component" value="Unassembled WGS sequence"/>
</dbReference>
<dbReference type="CDD" id="cd03218">
    <property type="entry name" value="ABC_YhbG"/>
    <property type="match status" value="1"/>
</dbReference>
<dbReference type="GO" id="GO:0055085">
    <property type="term" value="P:transmembrane transport"/>
    <property type="evidence" value="ECO:0007669"/>
    <property type="project" value="InterPro"/>
</dbReference>
<evidence type="ECO:0000256" key="2">
    <source>
        <dbReference type="ARBA" id="ARBA00022741"/>
    </source>
</evidence>
<evidence type="ECO:0000256" key="4">
    <source>
        <dbReference type="SAM" id="MobiDB-lite"/>
    </source>
</evidence>
<evidence type="ECO:0000256" key="1">
    <source>
        <dbReference type="ARBA" id="ARBA00022448"/>
    </source>
</evidence>
<organism evidence="6 7">
    <name type="scientific">Parasphingorhabdus marina DSM 22363</name>
    <dbReference type="NCBI Taxonomy" id="1123272"/>
    <lineage>
        <taxon>Bacteria</taxon>
        <taxon>Pseudomonadati</taxon>
        <taxon>Pseudomonadota</taxon>
        <taxon>Alphaproteobacteria</taxon>
        <taxon>Sphingomonadales</taxon>
        <taxon>Sphingomonadaceae</taxon>
        <taxon>Parasphingorhabdus</taxon>
    </lineage>
</organism>
<feature type="domain" description="ABC transporter" evidence="5">
    <location>
        <begin position="12"/>
        <end position="244"/>
    </location>
</feature>
<dbReference type="EMBL" id="FSQW01000001">
    <property type="protein sequence ID" value="SIN60697.1"/>
    <property type="molecule type" value="Genomic_DNA"/>
</dbReference>
<dbReference type="GO" id="GO:0005524">
    <property type="term" value="F:ATP binding"/>
    <property type="evidence" value="ECO:0007669"/>
    <property type="project" value="UniProtKB-KW"/>
</dbReference>
<gene>
    <name evidence="6" type="ORF">SAMN02745824_0723</name>
</gene>
<name>A0A1N6CQB0_9SPHN</name>
<dbReference type="SMART" id="SM00382">
    <property type="entry name" value="AAA"/>
    <property type="match status" value="1"/>
</dbReference>
<evidence type="ECO:0000256" key="3">
    <source>
        <dbReference type="ARBA" id="ARBA00022840"/>
    </source>
</evidence>
<evidence type="ECO:0000313" key="7">
    <source>
        <dbReference type="Proteomes" id="UP000185192"/>
    </source>
</evidence>
<keyword evidence="3 6" id="KW-0067">ATP-binding</keyword>
<accession>A0A1N6CQB0</accession>
<dbReference type="PROSITE" id="PS50893">
    <property type="entry name" value="ABC_TRANSPORTER_2"/>
    <property type="match status" value="1"/>
</dbReference>
<dbReference type="OrthoDB" id="9806149at2"/>
<dbReference type="Gene3D" id="3.40.50.300">
    <property type="entry name" value="P-loop containing nucleotide triphosphate hydrolases"/>
    <property type="match status" value="1"/>
</dbReference>
<proteinExistence type="predicted"/>
<dbReference type="NCBIfam" id="TIGR04406">
    <property type="entry name" value="LPS_export_lptB"/>
    <property type="match status" value="1"/>
</dbReference>
<reference evidence="7" key="1">
    <citation type="submission" date="2016-11" db="EMBL/GenBank/DDBJ databases">
        <authorList>
            <person name="Varghese N."/>
            <person name="Submissions S."/>
        </authorList>
    </citation>
    <scope>NUCLEOTIDE SEQUENCE [LARGE SCALE GENOMIC DNA]</scope>
    <source>
        <strain evidence="7">DSM 22363</strain>
    </source>
</reference>
<dbReference type="InterPro" id="IPR003439">
    <property type="entry name" value="ABC_transporter-like_ATP-bd"/>
</dbReference>
<keyword evidence="2" id="KW-0547">Nucleotide-binding</keyword>
<dbReference type="AlphaFoldDB" id="A0A1N6CQB0"/>
<sequence>MSSAWDSAGKILSVASIEKAFGRRQVLHGVSLDADRGETVGLLGPDGAGKTVTFFSILGLVKINAGKVLLGGEDVSRMPLDRRARRGLGYLPQEASIFSTMTVEENILTVLELFEPDRDVRMQKLDELLEDFHITYVRRVQGRSLSGGERRRCEIARAMAANPAIMLLDEPFAGIDPLSVRDIKVMIRKLKERNVGVLITDQNVLELVDLLDRVFVIHEGHIIFEGAPDAMLEDHVVRDVYLGEEFEHLDSRGSPPVRNTHYVKSTSGRRR</sequence>
<dbReference type="PANTHER" id="PTHR45772">
    <property type="entry name" value="CONSERVED COMPONENT OF ABC TRANSPORTER FOR NATURAL AMINO ACIDS-RELATED"/>
    <property type="match status" value="1"/>
</dbReference>
<protein>
    <submittedName>
        <fullName evidence="6">Lipopolysaccharide export system ATP-binding protein</fullName>
    </submittedName>
</protein>
<dbReference type="InterPro" id="IPR027417">
    <property type="entry name" value="P-loop_NTPase"/>
</dbReference>
<feature type="region of interest" description="Disordered" evidence="4">
    <location>
        <begin position="251"/>
        <end position="271"/>
    </location>
</feature>
<dbReference type="GO" id="GO:0016887">
    <property type="term" value="F:ATP hydrolysis activity"/>
    <property type="evidence" value="ECO:0007669"/>
    <property type="project" value="InterPro"/>
</dbReference>
<dbReference type="STRING" id="1123272.SAMN02745824_0723"/>
<dbReference type="GO" id="GO:0043190">
    <property type="term" value="C:ATP-binding cassette (ABC) transporter complex"/>
    <property type="evidence" value="ECO:0007669"/>
    <property type="project" value="InterPro"/>
</dbReference>
<keyword evidence="1" id="KW-0813">Transport</keyword>
<dbReference type="PANTHER" id="PTHR45772:SF10">
    <property type="entry name" value="LIPOPOLYSACCHARIDE EXPORT SYSTEM ATP-BINDING PROTEIN LPTB"/>
    <property type="match status" value="1"/>
</dbReference>